<feature type="domain" description="LysM" evidence="2">
    <location>
        <begin position="41"/>
        <end position="93"/>
    </location>
</feature>
<keyword evidence="1" id="KW-0472">Membrane</keyword>
<dbReference type="RefSeq" id="WP_253060790.1">
    <property type="nucleotide sequence ID" value="NZ_JAMXWM010000007.1"/>
</dbReference>
<dbReference type="EMBL" id="JBHUMQ010000039">
    <property type="protein sequence ID" value="MFD2695168.1"/>
    <property type="molecule type" value="Genomic_DNA"/>
</dbReference>
<keyword evidence="1" id="KW-1133">Transmembrane helix</keyword>
<comment type="caution">
    <text evidence="3">The sequence shown here is derived from an EMBL/GenBank/DDBJ whole genome shotgun (WGS) entry which is preliminary data.</text>
</comment>
<evidence type="ECO:0000259" key="2">
    <source>
        <dbReference type="PROSITE" id="PS51782"/>
    </source>
</evidence>
<dbReference type="CDD" id="cd00118">
    <property type="entry name" value="LysM"/>
    <property type="match status" value="1"/>
</dbReference>
<dbReference type="SMART" id="SM00257">
    <property type="entry name" value="LysM"/>
    <property type="match status" value="1"/>
</dbReference>
<dbReference type="PROSITE" id="PS51782">
    <property type="entry name" value="LYSM"/>
    <property type="match status" value="1"/>
</dbReference>
<dbReference type="Pfam" id="PF01476">
    <property type="entry name" value="LysM"/>
    <property type="match status" value="1"/>
</dbReference>
<keyword evidence="1" id="KW-0812">Transmembrane</keyword>
<organism evidence="3 4">
    <name type="scientific">Sporolactobacillus shoreicorticis</name>
    <dbReference type="NCBI Taxonomy" id="1923877"/>
    <lineage>
        <taxon>Bacteria</taxon>
        <taxon>Bacillati</taxon>
        <taxon>Bacillota</taxon>
        <taxon>Bacilli</taxon>
        <taxon>Bacillales</taxon>
        <taxon>Sporolactobacillaceae</taxon>
        <taxon>Sporolactobacillus</taxon>
    </lineage>
</organism>
<keyword evidence="4" id="KW-1185">Reference proteome</keyword>
<dbReference type="InterPro" id="IPR036779">
    <property type="entry name" value="LysM_dom_sf"/>
</dbReference>
<feature type="transmembrane region" description="Helical" evidence="1">
    <location>
        <begin position="12"/>
        <end position="29"/>
    </location>
</feature>
<accession>A0ABW5S6X9</accession>
<gene>
    <name evidence="3" type="ORF">ACFSUE_16295</name>
</gene>
<evidence type="ECO:0000313" key="4">
    <source>
        <dbReference type="Proteomes" id="UP001597399"/>
    </source>
</evidence>
<name>A0ABW5S6X9_9BACL</name>
<evidence type="ECO:0000313" key="3">
    <source>
        <dbReference type="EMBL" id="MFD2695168.1"/>
    </source>
</evidence>
<dbReference type="InterPro" id="IPR018392">
    <property type="entry name" value="LysM"/>
</dbReference>
<sequence length="103" mass="11601">MNTHANNKTKGISFIVLFCIMTVILFFTLTNTVAADQNNYVKITVKSGDSLWSIATTYHADNSRLSKHAFVAWVKDNNGLVRDRIVPNQKLIIPVTAHQLTKR</sequence>
<dbReference type="SUPFAM" id="SSF54106">
    <property type="entry name" value="LysM domain"/>
    <property type="match status" value="1"/>
</dbReference>
<protein>
    <submittedName>
        <fullName evidence="3">LysM peptidoglycan-binding domain-containing protein</fullName>
    </submittedName>
</protein>
<proteinExistence type="predicted"/>
<dbReference type="Gene3D" id="3.10.350.10">
    <property type="entry name" value="LysM domain"/>
    <property type="match status" value="1"/>
</dbReference>
<evidence type="ECO:0000256" key="1">
    <source>
        <dbReference type="SAM" id="Phobius"/>
    </source>
</evidence>
<dbReference type="Proteomes" id="UP001597399">
    <property type="component" value="Unassembled WGS sequence"/>
</dbReference>
<reference evidence="4" key="1">
    <citation type="journal article" date="2019" name="Int. J. Syst. Evol. Microbiol.">
        <title>The Global Catalogue of Microorganisms (GCM) 10K type strain sequencing project: providing services to taxonomists for standard genome sequencing and annotation.</title>
        <authorList>
            <consortium name="The Broad Institute Genomics Platform"/>
            <consortium name="The Broad Institute Genome Sequencing Center for Infectious Disease"/>
            <person name="Wu L."/>
            <person name="Ma J."/>
        </authorList>
    </citation>
    <scope>NUCLEOTIDE SEQUENCE [LARGE SCALE GENOMIC DNA]</scope>
    <source>
        <strain evidence="4">TISTR 2466</strain>
    </source>
</reference>